<sequence>MRPHPAFKDRSIPAVHVLGELTLRALSINDLERDFDAVMESAADIKTANPGSSWPDGLTKEKNLIDLAWHQREFEARRSFAWVIESQEGEYLGCLYVYPSIAGEQAADVVWWWRTGAVVAARSFREHLVQWLTSNDWPRLDYRLKDE</sequence>
<dbReference type="AlphaFoldDB" id="A0A1E5XPU9"/>
<dbReference type="RefSeq" id="WP_069910181.1">
    <property type="nucleotide sequence ID" value="NZ_LAJE02000196.1"/>
</dbReference>
<dbReference type="Proteomes" id="UP000095463">
    <property type="component" value="Unassembled WGS sequence"/>
</dbReference>
<name>A0A1E5XPU9_9HYPH</name>
<comment type="caution">
    <text evidence="1">The sequence shown here is derived from an EMBL/GenBank/DDBJ whole genome shotgun (WGS) entry which is preliminary data.</text>
</comment>
<accession>A0A1E5XPU9</accession>
<reference evidence="1 2" key="1">
    <citation type="journal article" date="2015" name="Genome Announc.">
        <title>Genome Assemblies of Three Soil-Associated Devosia species: D. insulae, D. limi, and D. soli.</title>
        <authorList>
            <person name="Hassan Y.I."/>
            <person name="Lepp D."/>
            <person name="Zhou T."/>
        </authorList>
    </citation>
    <scope>NUCLEOTIDE SEQUENCE [LARGE SCALE GENOMIC DNA]</scope>
    <source>
        <strain evidence="1 2">DS-56</strain>
    </source>
</reference>
<evidence type="ECO:0008006" key="3">
    <source>
        <dbReference type="Google" id="ProtNLM"/>
    </source>
</evidence>
<organism evidence="1 2">
    <name type="scientific">Devosia insulae DS-56</name>
    <dbReference type="NCBI Taxonomy" id="1116389"/>
    <lineage>
        <taxon>Bacteria</taxon>
        <taxon>Pseudomonadati</taxon>
        <taxon>Pseudomonadota</taxon>
        <taxon>Alphaproteobacteria</taxon>
        <taxon>Hyphomicrobiales</taxon>
        <taxon>Devosiaceae</taxon>
        <taxon>Devosia</taxon>
    </lineage>
</organism>
<dbReference type="OrthoDB" id="1424091at2"/>
<dbReference type="EMBL" id="LAJE02000196">
    <property type="protein sequence ID" value="OEO30605.1"/>
    <property type="molecule type" value="Genomic_DNA"/>
</dbReference>
<keyword evidence="2" id="KW-1185">Reference proteome</keyword>
<dbReference type="InterPro" id="IPR016181">
    <property type="entry name" value="Acyl_CoA_acyltransferase"/>
</dbReference>
<protein>
    <recommendedName>
        <fullName evidence="3">GNAT family N-acetyltransferase</fullName>
    </recommendedName>
</protein>
<gene>
    <name evidence="1" type="ORF">VW23_020405</name>
</gene>
<proteinExistence type="predicted"/>
<dbReference type="SUPFAM" id="SSF55729">
    <property type="entry name" value="Acyl-CoA N-acyltransferases (Nat)"/>
    <property type="match status" value="1"/>
</dbReference>
<evidence type="ECO:0000313" key="1">
    <source>
        <dbReference type="EMBL" id="OEO30605.1"/>
    </source>
</evidence>
<evidence type="ECO:0000313" key="2">
    <source>
        <dbReference type="Proteomes" id="UP000095463"/>
    </source>
</evidence>